<organism evidence="1 2">
    <name type="scientific">Sulfitobacter porphyrae</name>
    <dbReference type="NCBI Taxonomy" id="1246864"/>
    <lineage>
        <taxon>Bacteria</taxon>
        <taxon>Pseudomonadati</taxon>
        <taxon>Pseudomonadota</taxon>
        <taxon>Alphaproteobacteria</taxon>
        <taxon>Rhodobacterales</taxon>
        <taxon>Roseobacteraceae</taxon>
        <taxon>Sulfitobacter</taxon>
    </lineage>
</organism>
<name>A0ABW2B6D3_9RHOB</name>
<evidence type="ECO:0000313" key="2">
    <source>
        <dbReference type="Proteomes" id="UP001596353"/>
    </source>
</evidence>
<dbReference type="EMBL" id="JBHSWG010000001">
    <property type="protein sequence ID" value="MFC6761103.1"/>
    <property type="molecule type" value="Genomic_DNA"/>
</dbReference>
<keyword evidence="2" id="KW-1185">Reference proteome</keyword>
<comment type="caution">
    <text evidence="1">The sequence shown here is derived from an EMBL/GenBank/DDBJ whole genome shotgun (WGS) entry which is preliminary data.</text>
</comment>
<dbReference type="Proteomes" id="UP001596353">
    <property type="component" value="Unassembled WGS sequence"/>
</dbReference>
<evidence type="ECO:0000313" key="1">
    <source>
        <dbReference type="EMBL" id="MFC6761103.1"/>
    </source>
</evidence>
<accession>A0ABW2B6D3</accession>
<reference evidence="2" key="1">
    <citation type="journal article" date="2019" name="Int. J. Syst. Evol. Microbiol.">
        <title>The Global Catalogue of Microorganisms (GCM) 10K type strain sequencing project: providing services to taxonomists for standard genome sequencing and annotation.</title>
        <authorList>
            <consortium name="The Broad Institute Genomics Platform"/>
            <consortium name="The Broad Institute Genome Sequencing Center for Infectious Disease"/>
            <person name="Wu L."/>
            <person name="Ma J."/>
        </authorList>
    </citation>
    <scope>NUCLEOTIDE SEQUENCE [LARGE SCALE GENOMIC DNA]</scope>
    <source>
        <strain evidence="2">CCUG 66188</strain>
    </source>
</reference>
<protein>
    <submittedName>
        <fullName evidence="1">Uncharacterized protein</fullName>
    </submittedName>
</protein>
<sequence>MINISYGVLAGQKDGGKFIEAQIHREITLAEALGQQVHVVYAYGNSLNAQQVARVQIAPGATSDPLVWVIQPDDPVPNFLEIRTLSSAGTPHLTSLPEGLQMTVTAPDGGQVIQAAPAPGAAVPPLGAARSGAPARLYHAPERVVSGRPDCLGFYNLAIAPTRRIDPDLPIAPAGDWRITITNTTTAPVDLVLQVQRGDTAPGFNIGGRQSFLEGTAVPVVHDGHPGWDVLAPLTNEGTCSAYASASHPRIHTVGAQKDVLGQVTAADYASRGALWAGSGAETQNRVVDRVFTYGQRTTGTYSGTGSRLSGSSGAAAILSRELVQAVMPPTA</sequence>
<gene>
    <name evidence="1" type="ORF">ACFQFQ_19040</name>
</gene>
<proteinExistence type="predicted"/>